<name>A0A1L9RHZ3_ASPWE</name>
<proteinExistence type="predicted"/>
<dbReference type="Proteomes" id="UP000184383">
    <property type="component" value="Unassembled WGS sequence"/>
</dbReference>
<dbReference type="Gene3D" id="3.40.50.1820">
    <property type="entry name" value="alpha/beta hydrolase"/>
    <property type="match status" value="1"/>
</dbReference>
<dbReference type="PANTHER" id="PTHR37017:SF11">
    <property type="entry name" value="ESTERASE_LIPASE_THIOESTERASE DOMAIN-CONTAINING PROTEIN"/>
    <property type="match status" value="1"/>
</dbReference>
<evidence type="ECO:0000313" key="2">
    <source>
        <dbReference type="EMBL" id="OJJ34541.1"/>
    </source>
</evidence>
<dbReference type="EMBL" id="KV878213">
    <property type="protein sequence ID" value="OJJ34541.1"/>
    <property type="molecule type" value="Genomic_DNA"/>
</dbReference>
<dbReference type="InterPro" id="IPR029058">
    <property type="entry name" value="AB_hydrolase_fold"/>
</dbReference>
<dbReference type="GeneID" id="63754391"/>
<dbReference type="VEuPathDB" id="FungiDB:ASPWEDRAFT_60892"/>
<dbReference type="Pfam" id="PF12697">
    <property type="entry name" value="Abhydrolase_6"/>
    <property type="match status" value="1"/>
</dbReference>
<dbReference type="RefSeq" id="XP_040688217.1">
    <property type="nucleotide sequence ID" value="XM_040838543.1"/>
</dbReference>
<dbReference type="AlphaFoldDB" id="A0A1L9RHZ3"/>
<sequence>MQTKPTLVFVPGAWHLPQCFDLVRPIFEAHGFPTEAVANPSIGAEPPTKTGADDAANLRTVLSRLIEDEGKSVVLIARSYGGTVASNASEGLGSVQRAKQGKNGGISLLIYLAAFVLPEGQSLVDGLGGKPSPWMRSNGDYTYSSNEENVFYADMEPEQQQKAISQLSHTSINAFLTPIAHEPFKHMRTGYLFCEQDQALQMPLQETFCSLLETGSKEASLPAPVRASLPSSHSPFFSMPERTVESIEGMIGEI</sequence>
<dbReference type="InterPro" id="IPR000073">
    <property type="entry name" value="AB_hydrolase_1"/>
</dbReference>
<protein>
    <recommendedName>
        <fullName evidence="1">AB hydrolase-1 domain-containing protein</fullName>
    </recommendedName>
</protein>
<reference evidence="3" key="1">
    <citation type="journal article" date="2017" name="Genome Biol.">
        <title>Comparative genomics reveals high biological diversity and specific adaptations in the industrially and medically important fungal genus Aspergillus.</title>
        <authorList>
            <person name="de Vries R.P."/>
            <person name="Riley R."/>
            <person name="Wiebenga A."/>
            <person name="Aguilar-Osorio G."/>
            <person name="Amillis S."/>
            <person name="Uchima C.A."/>
            <person name="Anderluh G."/>
            <person name="Asadollahi M."/>
            <person name="Askin M."/>
            <person name="Barry K."/>
            <person name="Battaglia E."/>
            <person name="Bayram O."/>
            <person name="Benocci T."/>
            <person name="Braus-Stromeyer S.A."/>
            <person name="Caldana C."/>
            <person name="Canovas D."/>
            <person name="Cerqueira G.C."/>
            <person name="Chen F."/>
            <person name="Chen W."/>
            <person name="Choi C."/>
            <person name="Clum A."/>
            <person name="Dos Santos R.A."/>
            <person name="Damasio A.R."/>
            <person name="Diallinas G."/>
            <person name="Emri T."/>
            <person name="Fekete E."/>
            <person name="Flipphi M."/>
            <person name="Freyberg S."/>
            <person name="Gallo A."/>
            <person name="Gournas C."/>
            <person name="Habgood R."/>
            <person name="Hainaut M."/>
            <person name="Harispe M.L."/>
            <person name="Henrissat B."/>
            <person name="Hilden K.S."/>
            <person name="Hope R."/>
            <person name="Hossain A."/>
            <person name="Karabika E."/>
            <person name="Karaffa L."/>
            <person name="Karanyi Z."/>
            <person name="Krasevec N."/>
            <person name="Kuo A."/>
            <person name="Kusch H."/>
            <person name="LaButti K."/>
            <person name="Lagendijk E.L."/>
            <person name="Lapidus A."/>
            <person name="Levasseur A."/>
            <person name="Lindquist E."/>
            <person name="Lipzen A."/>
            <person name="Logrieco A.F."/>
            <person name="MacCabe A."/>
            <person name="Maekelae M.R."/>
            <person name="Malavazi I."/>
            <person name="Melin P."/>
            <person name="Meyer V."/>
            <person name="Mielnichuk N."/>
            <person name="Miskei M."/>
            <person name="Molnar A.P."/>
            <person name="Mule G."/>
            <person name="Ngan C.Y."/>
            <person name="Orejas M."/>
            <person name="Orosz E."/>
            <person name="Ouedraogo J.P."/>
            <person name="Overkamp K.M."/>
            <person name="Park H.-S."/>
            <person name="Perrone G."/>
            <person name="Piumi F."/>
            <person name="Punt P.J."/>
            <person name="Ram A.F."/>
            <person name="Ramon A."/>
            <person name="Rauscher S."/>
            <person name="Record E."/>
            <person name="Riano-Pachon D.M."/>
            <person name="Robert V."/>
            <person name="Roehrig J."/>
            <person name="Ruller R."/>
            <person name="Salamov A."/>
            <person name="Salih N.S."/>
            <person name="Samson R.A."/>
            <person name="Sandor E."/>
            <person name="Sanguinetti M."/>
            <person name="Schuetze T."/>
            <person name="Sepcic K."/>
            <person name="Shelest E."/>
            <person name="Sherlock G."/>
            <person name="Sophianopoulou V."/>
            <person name="Squina F.M."/>
            <person name="Sun H."/>
            <person name="Susca A."/>
            <person name="Todd R.B."/>
            <person name="Tsang A."/>
            <person name="Unkles S.E."/>
            <person name="van de Wiele N."/>
            <person name="van Rossen-Uffink D."/>
            <person name="Oliveira J.V."/>
            <person name="Vesth T.C."/>
            <person name="Visser J."/>
            <person name="Yu J.-H."/>
            <person name="Zhou M."/>
            <person name="Andersen M.R."/>
            <person name="Archer D.B."/>
            <person name="Baker S.E."/>
            <person name="Benoit I."/>
            <person name="Brakhage A.A."/>
            <person name="Braus G.H."/>
            <person name="Fischer R."/>
            <person name="Frisvad J.C."/>
            <person name="Goldman G.H."/>
            <person name="Houbraken J."/>
            <person name="Oakley B."/>
            <person name="Pocsi I."/>
            <person name="Scazzocchio C."/>
            <person name="Seiboth B."/>
            <person name="vanKuyk P.A."/>
            <person name="Wortman J."/>
            <person name="Dyer P.S."/>
            <person name="Grigoriev I.V."/>
        </authorList>
    </citation>
    <scope>NUCLEOTIDE SEQUENCE [LARGE SCALE GENOMIC DNA]</scope>
    <source>
        <strain evidence="3">DTO 134E9</strain>
    </source>
</reference>
<gene>
    <name evidence="2" type="ORF">ASPWEDRAFT_60892</name>
</gene>
<accession>A0A1L9RHZ3</accession>
<keyword evidence="3" id="KW-1185">Reference proteome</keyword>
<dbReference type="OrthoDB" id="1263307at2759"/>
<evidence type="ECO:0000313" key="3">
    <source>
        <dbReference type="Proteomes" id="UP000184383"/>
    </source>
</evidence>
<dbReference type="SUPFAM" id="SSF53474">
    <property type="entry name" value="alpha/beta-Hydrolases"/>
    <property type="match status" value="1"/>
</dbReference>
<dbReference type="STRING" id="1073089.A0A1L9RHZ3"/>
<evidence type="ECO:0000259" key="1">
    <source>
        <dbReference type="Pfam" id="PF12697"/>
    </source>
</evidence>
<organism evidence="2 3">
    <name type="scientific">Aspergillus wentii DTO 134E9</name>
    <dbReference type="NCBI Taxonomy" id="1073089"/>
    <lineage>
        <taxon>Eukaryota</taxon>
        <taxon>Fungi</taxon>
        <taxon>Dikarya</taxon>
        <taxon>Ascomycota</taxon>
        <taxon>Pezizomycotina</taxon>
        <taxon>Eurotiomycetes</taxon>
        <taxon>Eurotiomycetidae</taxon>
        <taxon>Eurotiales</taxon>
        <taxon>Aspergillaceae</taxon>
        <taxon>Aspergillus</taxon>
        <taxon>Aspergillus subgen. Cremei</taxon>
    </lineage>
</organism>
<dbReference type="PANTHER" id="PTHR37017">
    <property type="entry name" value="AB HYDROLASE-1 DOMAIN-CONTAINING PROTEIN-RELATED"/>
    <property type="match status" value="1"/>
</dbReference>
<dbReference type="InterPro" id="IPR052897">
    <property type="entry name" value="Sec-Metab_Biosynth_Hydrolase"/>
</dbReference>
<feature type="domain" description="AB hydrolase-1" evidence="1">
    <location>
        <begin position="7"/>
        <end position="245"/>
    </location>
</feature>